<dbReference type="KEGG" id="hhy:Halhy_2498"/>
<dbReference type="InterPro" id="IPR014917">
    <property type="entry name" value="DUF1800"/>
</dbReference>
<dbReference type="OrthoDB" id="9772295at2"/>
<dbReference type="Pfam" id="PF08811">
    <property type="entry name" value="DUF1800"/>
    <property type="match status" value="1"/>
</dbReference>
<dbReference type="RefSeq" id="WP_013764920.1">
    <property type="nucleotide sequence ID" value="NC_015510.1"/>
</dbReference>
<dbReference type="EMBL" id="CP002691">
    <property type="protein sequence ID" value="AEE50371.1"/>
    <property type="molecule type" value="Genomic_DNA"/>
</dbReference>
<dbReference type="HOGENOM" id="CLU_026001_1_2_10"/>
<evidence type="ECO:0000313" key="1">
    <source>
        <dbReference type="EMBL" id="AEE50371.1"/>
    </source>
</evidence>
<dbReference type="Proteomes" id="UP000008461">
    <property type="component" value="Chromosome"/>
</dbReference>
<dbReference type="STRING" id="760192.Halhy_2498"/>
<name>F4KXK0_HALH1</name>
<keyword evidence="2" id="KW-1185">Reference proteome</keyword>
<dbReference type="AlphaFoldDB" id="F4KXK0"/>
<gene>
    <name evidence="1" type="ordered locus">Halhy_2498</name>
</gene>
<dbReference type="eggNOG" id="COG5267">
    <property type="taxonomic scope" value="Bacteria"/>
</dbReference>
<proteinExistence type="predicted"/>
<accession>F4KXK0</accession>
<protein>
    <recommendedName>
        <fullName evidence="3">DUF1800 domain-containing protein</fullName>
    </recommendedName>
</protein>
<evidence type="ECO:0008006" key="3">
    <source>
        <dbReference type="Google" id="ProtNLM"/>
    </source>
</evidence>
<reference key="2">
    <citation type="submission" date="2011-04" db="EMBL/GenBank/DDBJ databases">
        <title>Complete sequence of chromosome of Haliscomenobacter hydrossis DSM 1100.</title>
        <authorList>
            <consortium name="US DOE Joint Genome Institute (JGI-PGF)"/>
            <person name="Lucas S."/>
            <person name="Han J."/>
            <person name="Lapidus A."/>
            <person name="Bruce D."/>
            <person name="Goodwin L."/>
            <person name="Pitluck S."/>
            <person name="Peters L."/>
            <person name="Kyrpides N."/>
            <person name="Mavromatis K."/>
            <person name="Ivanova N."/>
            <person name="Ovchinnikova G."/>
            <person name="Pagani I."/>
            <person name="Daligault H."/>
            <person name="Detter J.C."/>
            <person name="Han C."/>
            <person name="Land M."/>
            <person name="Hauser L."/>
            <person name="Markowitz V."/>
            <person name="Cheng J.-F."/>
            <person name="Hugenholtz P."/>
            <person name="Woyke T."/>
            <person name="Wu D."/>
            <person name="Verbarg S."/>
            <person name="Frueling A."/>
            <person name="Brambilla E."/>
            <person name="Klenk H.-P."/>
            <person name="Eisen J.A."/>
        </authorList>
    </citation>
    <scope>NUCLEOTIDE SEQUENCE</scope>
    <source>
        <strain>DSM 1100</strain>
    </source>
</reference>
<sequence>MSTIVNCAVGTLTAYLPNTSKPWNRRRVQHLYRRMGFGATPAEITAALKRNPNELVDALITEALNMPLPPAPAWANLEHKDYKNFDQEIGPQYIEWTTRWMRDMYKNGFREKLALFWHNHFVTQGETYVCPSYLYAYHKILQQNCLGDFKAFVKAIGTTPAMLIYLNGVQNTRFSPNENYARELYELFTLGRDNGYTQQDIVETARALTGWNGFTAICAPIGFNPIFFDPGNKTIFGKTAAYNYDTLHDLLFQERAEQISTHICRKIYRHFVHPEVDENIVQGLAKTFRDNKFQLVPVFRQLFKSEHFFDDEVMGTLIKSPLDLMISFFRQGGFAFEQQETTLGVVYLAGELGQQIFQPVDVAGWPGNRNWVNSATLTGRWASLDLGIYGLYTAEPESYRALAKVLSPKYDDPVLTARAIVDFWLPKGLYRDADYAQAVKTFKWEVPETYYTSGSWNLEWEYVPAQVALLIQYIARLPEFQLT</sequence>
<reference evidence="1 2" key="1">
    <citation type="journal article" date="2011" name="Stand. Genomic Sci.">
        <title>Complete genome sequence of Haliscomenobacter hydrossis type strain (O).</title>
        <authorList>
            <consortium name="US DOE Joint Genome Institute (JGI-PGF)"/>
            <person name="Daligault H."/>
            <person name="Lapidus A."/>
            <person name="Zeytun A."/>
            <person name="Nolan M."/>
            <person name="Lucas S."/>
            <person name="Del Rio T.G."/>
            <person name="Tice H."/>
            <person name="Cheng J.F."/>
            <person name="Tapia R."/>
            <person name="Han C."/>
            <person name="Goodwin L."/>
            <person name="Pitluck S."/>
            <person name="Liolios K."/>
            <person name="Pagani I."/>
            <person name="Ivanova N."/>
            <person name="Huntemann M."/>
            <person name="Mavromatis K."/>
            <person name="Mikhailova N."/>
            <person name="Pati A."/>
            <person name="Chen A."/>
            <person name="Palaniappan K."/>
            <person name="Land M."/>
            <person name="Hauser L."/>
            <person name="Brambilla E.M."/>
            <person name="Rohde M."/>
            <person name="Verbarg S."/>
            <person name="Goker M."/>
            <person name="Bristow J."/>
            <person name="Eisen J.A."/>
            <person name="Markowitz V."/>
            <person name="Hugenholtz P."/>
            <person name="Kyrpides N.C."/>
            <person name="Klenk H.P."/>
            <person name="Woyke T."/>
        </authorList>
    </citation>
    <scope>NUCLEOTIDE SEQUENCE [LARGE SCALE GENOMIC DNA]</scope>
    <source>
        <strain evidence="2">ATCC 27775 / DSM 1100 / LMG 10767 / O</strain>
    </source>
</reference>
<evidence type="ECO:0000313" key="2">
    <source>
        <dbReference type="Proteomes" id="UP000008461"/>
    </source>
</evidence>
<organism evidence="1 2">
    <name type="scientific">Haliscomenobacter hydrossis (strain ATCC 27775 / DSM 1100 / LMG 10767 / O)</name>
    <dbReference type="NCBI Taxonomy" id="760192"/>
    <lineage>
        <taxon>Bacteria</taxon>
        <taxon>Pseudomonadati</taxon>
        <taxon>Bacteroidota</taxon>
        <taxon>Saprospiria</taxon>
        <taxon>Saprospirales</taxon>
        <taxon>Haliscomenobacteraceae</taxon>
        <taxon>Haliscomenobacter</taxon>
    </lineage>
</organism>